<keyword evidence="2 3" id="KW-0413">Isomerase</keyword>
<dbReference type="Proteomes" id="UP000676885">
    <property type="component" value="Chromosome"/>
</dbReference>
<dbReference type="InterPro" id="IPR007400">
    <property type="entry name" value="PrpF-like"/>
</dbReference>
<dbReference type="SUPFAM" id="SSF54506">
    <property type="entry name" value="Diaminopimelate epimerase-like"/>
    <property type="match status" value="2"/>
</dbReference>
<protein>
    <submittedName>
        <fullName evidence="3">4-oxalomesaconate tautomerase</fullName>
        <ecNumber evidence="3">5.3.2.8</ecNumber>
    </submittedName>
</protein>
<dbReference type="NCBIfam" id="NF033377">
    <property type="entry name" value="OMA_tautomer"/>
    <property type="match status" value="1"/>
</dbReference>
<dbReference type="EMBL" id="CP076022">
    <property type="protein sequence ID" value="QWC10570.1"/>
    <property type="molecule type" value="Genomic_DNA"/>
</dbReference>
<dbReference type="KEGG" id="ajg:KKR91_02695"/>
<gene>
    <name evidence="3" type="ORF">KKR91_02695</name>
</gene>
<dbReference type="GO" id="GO:0016853">
    <property type="term" value="F:isomerase activity"/>
    <property type="evidence" value="ECO:0007669"/>
    <property type="project" value="UniProtKB-KW"/>
</dbReference>
<dbReference type="Pfam" id="PF04303">
    <property type="entry name" value="PrpF"/>
    <property type="match status" value="1"/>
</dbReference>
<organism evidence="3 4">
    <name type="scientific">Arthrobacter jiangjiafuii</name>
    <dbReference type="NCBI Taxonomy" id="2817475"/>
    <lineage>
        <taxon>Bacteria</taxon>
        <taxon>Bacillati</taxon>
        <taxon>Actinomycetota</taxon>
        <taxon>Actinomycetes</taxon>
        <taxon>Micrococcales</taxon>
        <taxon>Micrococcaceae</taxon>
        <taxon>Arthrobacter</taxon>
    </lineage>
</organism>
<proteinExistence type="inferred from homology"/>
<evidence type="ECO:0000313" key="4">
    <source>
        <dbReference type="Proteomes" id="UP000676885"/>
    </source>
</evidence>
<evidence type="ECO:0000256" key="1">
    <source>
        <dbReference type="ARBA" id="ARBA00007673"/>
    </source>
</evidence>
<dbReference type="InterPro" id="IPR047687">
    <property type="entry name" value="OMA_tautomer-like"/>
</dbReference>
<dbReference type="PANTHER" id="PTHR43709:SF3">
    <property type="entry name" value="ISOMERASE YBHH-RELATED"/>
    <property type="match status" value="1"/>
</dbReference>
<dbReference type="PANTHER" id="PTHR43709">
    <property type="entry name" value="ACONITATE ISOMERASE-RELATED"/>
    <property type="match status" value="1"/>
</dbReference>
<reference evidence="3 4" key="1">
    <citation type="submission" date="2021-05" db="EMBL/GenBank/DDBJ databases">
        <title>Novel species in genus Arthrobacter.</title>
        <authorList>
            <person name="Zhang G."/>
        </authorList>
    </citation>
    <scope>NUCLEOTIDE SEQUENCE [LARGE SCALE GENOMIC DNA]</scope>
    <source>
        <strain evidence="4">zg-ZUI227</strain>
    </source>
</reference>
<dbReference type="RefSeq" id="WP_210231747.1">
    <property type="nucleotide sequence ID" value="NZ_CP076022.1"/>
</dbReference>
<keyword evidence="4" id="KW-1185">Reference proteome</keyword>
<dbReference type="Gene3D" id="3.10.310.10">
    <property type="entry name" value="Diaminopimelate Epimerase, Chain A, domain 1"/>
    <property type="match status" value="2"/>
</dbReference>
<sequence length="405" mass="41275">MDIAAPPAAGRAHRQGSQTALPCWFMRGGTSRGPFFRRDDLPASTPLRDAVLLAALGSPHPLQVDGLGGGNPLTSKVGIVAVSDRDGLDLEFQFAQLQPTGESVDTTANCGNMLAAVVPFAVESGLLTPGADTTTVRVLTLNTGMVAEISVETPQGPDGRYVEYAGQSRIDGVPGTAAAVTVNFLDTAGSVCAALLPTGNPSDTVDVDGVGTVEVTCIDNGQPLVIVRASDLGRTGYETVQDLNRDGELKESLEALRLTCGKLMGLGDVSGKNYPKMTLVAPPAGEGTISTRSFIPHVCHESIGVLAAVTAGTACVIDGTVAHRVAAAGAGAGAGAGDGSGSGSITVSVEHPSGEFTVELGLDPQDPQHVTKSALLRTARLIMAGEVYVPLSLWSPGTSGVQEGQ</sequence>
<accession>A0A975M600</accession>
<evidence type="ECO:0000313" key="3">
    <source>
        <dbReference type="EMBL" id="QWC10570.1"/>
    </source>
</evidence>
<dbReference type="AlphaFoldDB" id="A0A975M600"/>
<evidence type="ECO:0000256" key="2">
    <source>
        <dbReference type="ARBA" id="ARBA00023235"/>
    </source>
</evidence>
<dbReference type="EC" id="5.3.2.8" evidence="3"/>
<comment type="similarity">
    <text evidence="1">Belongs to the PrpF family.</text>
</comment>
<name>A0A975M600_9MICC</name>